<dbReference type="Gene3D" id="3.40.50.1220">
    <property type="entry name" value="TPP-binding domain"/>
    <property type="match status" value="1"/>
</dbReference>
<feature type="binding site" evidence="4">
    <location>
        <position position="235"/>
    </location>
    <ligand>
        <name>Zn(2+)</name>
        <dbReference type="ChEBI" id="CHEBI:29105"/>
    </ligand>
</feature>
<accession>A0A1Y1RNM4</accession>
<organism evidence="6 7">
    <name type="scientific">Rothia nasimurium</name>
    <dbReference type="NCBI Taxonomy" id="85336"/>
    <lineage>
        <taxon>Bacteria</taxon>
        <taxon>Bacillati</taxon>
        <taxon>Actinomycetota</taxon>
        <taxon>Actinomycetes</taxon>
        <taxon>Micrococcales</taxon>
        <taxon>Micrococcaceae</taxon>
        <taxon>Rothia</taxon>
    </lineage>
</organism>
<evidence type="ECO:0000259" key="5">
    <source>
        <dbReference type="PROSITE" id="PS50305"/>
    </source>
</evidence>
<dbReference type="Pfam" id="PF02146">
    <property type="entry name" value="SIR2"/>
    <property type="match status" value="1"/>
</dbReference>
<proteinExistence type="predicted"/>
<feature type="domain" description="Deacetylase sirtuin-type" evidence="5">
    <location>
        <begin position="48"/>
        <end position="328"/>
    </location>
</feature>
<protein>
    <recommendedName>
        <fullName evidence="1">protein acetyllysine N-acetyltransferase</fullName>
        <ecNumber evidence="1">2.3.1.286</ecNumber>
    </recommendedName>
</protein>
<keyword evidence="7" id="KW-1185">Reference proteome</keyword>
<keyword evidence="4" id="KW-0862">Zinc</keyword>
<dbReference type="InterPro" id="IPR003000">
    <property type="entry name" value="Sirtuin"/>
</dbReference>
<dbReference type="GO" id="GO:0046872">
    <property type="term" value="F:metal ion binding"/>
    <property type="evidence" value="ECO:0007669"/>
    <property type="project" value="UniProtKB-KW"/>
</dbReference>
<evidence type="ECO:0000256" key="4">
    <source>
        <dbReference type="PROSITE-ProRule" id="PRU00236"/>
    </source>
</evidence>
<name>A0A1Y1RNM4_9MICC</name>
<evidence type="ECO:0000256" key="2">
    <source>
        <dbReference type="ARBA" id="ARBA00022679"/>
    </source>
</evidence>
<keyword evidence="4" id="KW-0479">Metal-binding</keyword>
<dbReference type="PANTHER" id="PTHR11085">
    <property type="entry name" value="NAD-DEPENDENT PROTEIN DEACYLASE SIRTUIN-5, MITOCHONDRIAL-RELATED"/>
    <property type="match status" value="1"/>
</dbReference>
<feature type="active site" description="Proton acceptor" evidence="4">
    <location>
        <position position="169"/>
    </location>
</feature>
<dbReference type="Proteomes" id="UP000192359">
    <property type="component" value="Unassembled WGS sequence"/>
</dbReference>
<dbReference type="InterPro" id="IPR050134">
    <property type="entry name" value="NAD-dep_sirtuin_deacylases"/>
</dbReference>
<feature type="binding site" evidence="4">
    <location>
        <position position="177"/>
    </location>
    <ligand>
        <name>Zn(2+)</name>
        <dbReference type="ChEBI" id="CHEBI:29105"/>
    </ligand>
</feature>
<dbReference type="PANTHER" id="PTHR11085:SF10">
    <property type="entry name" value="NAD-DEPENDENT PROTEIN DEACYLASE SIRTUIN-5, MITOCHONDRIAL-RELATED"/>
    <property type="match status" value="1"/>
</dbReference>
<dbReference type="EC" id="2.3.1.286" evidence="1"/>
<dbReference type="SUPFAM" id="SSF52467">
    <property type="entry name" value="DHS-like NAD/FAD-binding domain"/>
    <property type="match status" value="1"/>
</dbReference>
<evidence type="ECO:0000256" key="1">
    <source>
        <dbReference type="ARBA" id="ARBA00012928"/>
    </source>
</evidence>
<comment type="caution">
    <text evidence="6">The sequence shown here is derived from an EMBL/GenBank/DDBJ whole genome shotgun (WGS) entry which is preliminary data.</text>
</comment>
<dbReference type="AlphaFoldDB" id="A0A1Y1RNM4"/>
<dbReference type="Gene3D" id="3.30.1600.10">
    <property type="entry name" value="SIR2/SIRT2 'Small Domain"/>
    <property type="match status" value="1"/>
</dbReference>
<keyword evidence="2" id="KW-0808">Transferase</keyword>
<dbReference type="PROSITE" id="PS50305">
    <property type="entry name" value="SIRTUIN"/>
    <property type="match status" value="1"/>
</dbReference>
<dbReference type="EMBL" id="LXWF01000040">
    <property type="protein sequence ID" value="ORC16456.1"/>
    <property type="molecule type" value="Genomic_DNA"/>
</dbReference>
<gene>
    <name evidence="6" type="ORF">A7979_03810</name>
</gene>
<dbReference type="InterPro" id="IPR026591">
    <property type="entry name" value="Sirtuin_cat_small_dom_sf"/>
</dbReference>
<dbReference type="OrthoDB" id="9800582at2"/>
<feature type="binding site" evidence="4">
    <location>
        <position position="180"/>
    </location>
    <ligand>
        <name>Zn(2+)</name>
        <dbReference type="ChEBI" id="CHEBI:29105"/>
    </ligand>
</feature>
<sequence length="328" mass="35093">MNQLPKAPDQLDTRFAGASASITAKADIAATHAAALRSIDRVVTETAQPTEPQVAADGVRQLLAGGQVLVLTGAGISTGSGIPDYRGPAGSLRNHRPMTYQEFLYDAVARQRYWARSFVGWRQMSRARPNTAHYLLADLEARGKLAGLITQNVDGLHTAAGSQKVVTLHGDLSHIECLDCGADEGRTSLDARIEAANPGYLERLGSTTLHVNPDGDAEIDTRFIQDFQMVGCLACGSTKLKPAVVYFGEPVPPARKQAVKELGERARSLLVLGSSLAVMSSYKIALDFARAGKPIAVINRGPGRADTRATYIWRADVADALFEVTQGL</sequence>
<keyword evidence="3" id="KW-0520">NAD</keyword>
<feature type="binding site" evidence="4">
    <location>
        <position position="232"/>
    </location>
    <ligand>
        <name>Zn(2+)</name>
        <dbReference type="ChEBI" id="CHEBI:29105"/>
    </ligand>
</feature>
<reference evidence="6 7" key="1">
    <citation type="submission" date="2016-05" db="EMBL/GenBank/DDBJ databases">
        <title>Draft genome sequence of a porcine commensal Rothia nasimurium.</title>
        <authorList>
            <person name="Gaiser R.A."/>
            <person name="Van Baarlen P."/>
            <person name="Wells J.M."/>
        </authorList>
    </citation>
    <scope>NUCLEOTIDE SEQUENCE [LARGE SCALE GENOMIC DNA]</scope>
    <source>
        <strain evidence="6 7">PT-32</strain>
    </source>
</reference>
<dbReference type="GO" id="GO:0070403">
    <property type="term" value="F:NAD+ binding"/>
    <property type="evidence" value="ECO:0007669"/>
    <property type="project" value="InterPro"/>
</dbReference>
<dbReference type="InterPro" id="IPR026590">
    <property type="entry name" value="Ssirtuin_cat_dom"/>
</dbReference>
<evidence type="ECO:0000256" key="3">
    <source>
        <dbReference type="ARBA" id="ARBA00023027"/>
    </source>
</evidence>
<dbReference type="InterPro" id="IPR029035">
    <property type="entry name" value="DHS-like_NAD/FAD-binding_dom"/>
</dbReference>
<evidence type="ECO:0000313" key="7">
    <source>
        <dbReference type="Proteomes" id="UP000192359"/>
    </source>
</evidence>
<dbReference type="GO" id="GO:0017136">
    <property type="term" value="F:histone deacetylase activity, NAD-dependent"/>
    <property type="evidence" value="ECO:0007669"/>
    <property type="project" value="TreeGrafter"/>
</dbReference>
<evidence type="ECO:0000313" key="6">
    <source>
        <dbReference type="EMBL" id="ORC16456.1"/>
    </source>
</evidence>